<reference evidence="1 2" key="1">
    <citation type="submission" date="2016-05" db="EMBL/GenBank/DDBJ databases">
        <title>Paenibacillus sp. 1ZS3-15 nov., isolated from the rhizosphere soil.</title>
        <authorList>
            <person name="Zhang X.X."/>
            <person name="Zhang J."/>
        </authorList>
    </citation>
    <scope>NUCLEOTIDE SEQUENCE [LARGE SCALE GENOMIC DNA]</scope>
    <source>
        <strain evidence="1 2">1ZS3-15</strain>
    </source>
</reference>
<comment type="caution">
    <text evidence="1">The sequence shown here is derived from an EMBL/GenBank/DDBJ whole genome shotgun (WGS) entry which is preliminary data.</text>
</comment>
<gene>
    <name evidence="1" type="ORF">A8708_26565</name>
</gene>
<dbReference type="Proteomes" id="UP000078454">
    <property type="component" value="Unassembled WGS sequence"/>
</dbReference>
<dbReference type="AlphaFoldDB" id="A0A198ADZ4"/>
<name>A0A198ADZ4_9BACL</name>
<accession>A0A198ADZ4</accession>
<keyword evidence="2" id="KW-1185">Reference proteome</keyword>
<proteinExistence type="predicted"/>
<sequence>MYIKTSGKVVTHIQFGESLQSLCGVKFDDDFRTLRHKEVIGGRLCKKCESSQWTLDSYNQLNPVKDLKKSEATY</sequence>
<protein>
    <submittedName>
        <fullName evidence="1">Uncharacterized protein</fullName>
    </submittedName>
</protein>
<organism evidence="1 2">
    <name type="scientific">Paenibacillus oryzisoli</name>
    <dbReference type="NCBI Taxonomy" id="1850517"/>
    <lineage>
        <taxon>Bacteria</taxon>
        <taxon>Bacillati</taxon>
        <taxon>Bacillota</taxon>
        <taxon>Bacilli</taxon>
        <taxon>Bacillales</taxon>
        <taxon>Paenibacillaceae</taxon>
        <taxon>Paenibacillus</taxon>
    </lineage>
</organism>
<evidence type="ECO:0000313" key="1">
    <source>
        <dbReference type="EMBL" id="OAS19276.1"/>
    </source>
</evidence>
<dbReference type="STRING" id="1850517.A8708_26565"/>
<evidence type="ECO:0000313" key="2">
    <source>
        <dbReference type="Proteomes" id="UP000078454"/>
    </source>
</evidence>
<dbReference type="EMBL" id="LYPB01000058">
    <property type="protein sequence ID" value="OAS19276.1"/>
    <property type="molecule type" value="Genomic_DNA"/>
</dbReference>